<comment type="similarity">
    <text evidence="10">Belongs to the RecC family.</text>
</comment>
<dbReference type="Gene3D" id="3.40.50.300">
    <property type="entry name" value="P-loop containing nucleotide triphosphate hydrolases"/>
    <property type="match status" value="1"/>
</dbReference>
<dbReference type="Pfam" id="PF17946">
    <property type="entry name" value="RecC_C"/>
    <property type="match status" value="1"/>
</dbReference>
<keyword evidence="1 10" id="KW-0540">Nuclease</keyword>
<evidence type="ECO:0000256" key="5">
    <source>
        <dbReference type="ARBA" id="ARBA00022806"/>
    </source>
</evidence>
<evidence type="ECO:0000256" key="4">
    <source>
        <dbReference type="ARBA" id="ARBA00022801"/>
    </source>
</evidence>
<dbReference type="PANTHER" id="PTHR30591:SF1">
    <property type="entry name" value="RECBCD ENZYME SUBUNIT RECC"/>
    <property type="match status" value="1"/>
</dbReference>
<evidence type="ECO:0000313" key="13">
    <source>
        <dbReference type="Proteomes" id="UP000178449"/>
    </source>
</evidence>
<comment type="miscellaneous">
    <text evidence="10">In the RecBCD complex, RecB has a slow 3'-5' helicase, an exonuclease activity and loads RecA onto ssDNA, RecD has a fast 5'-3' helicase activity, while RecC stimulates the ATPase and processivity of the RecB helicase and contributes to recognition of the Chi site.</text>
</comment>
<keyword evidence="6 10" id="KW-0269">Exonuclease</keyword>
<comment type="caution">
    <text evidence="12">The sequence shown here is derived from an EMBL/GenBank/DDBJ whole genome shotgun (WGS) entry which is preliminary data.</text>
</comment>
<comment type="subunit">
    <text evidence="10">Heterotrimer of RecB, RecC and RecD. All subunits contribute to DNA-binding.</text>
</comment>
<name>A0A1F6G591_9PROT</name>
<dbReference type="SUPFAM" id="SSF52540">
    <property type="entry name" value="P-loop containing nucleoside triphosphate hydrolases"/>
    <property type="match status" value="2"/>
</dbReference>
<keyword evidence="2 10" id="KW-0547">Nucleotide-binding</keyword>
<dbReference type="PIRSF" id="PIRSF000980">
    <property type="entry name" value="RecC"/>
    <property type="match status" value="1"/>
</dbReference>
<evidence type="ECO:0000256" key="7">
    <source>
        <dbReference type="ARBA" id="ARBA00022840"/>
    </source>
</evidence>
<dbReference type="InterPro" id="IPR041500">
    <property type="entry name" value="RecC_C"/>
</dbReference>
<comment type="function">
    <text evidence="10">A helicase/nuclease that prepares dsDNA breaks (DSB) for recombinational DNA repair. Binds to DSBs and unwinds DNA via a highly rapid and processive ATP-dependent bidirectional helicase activity. Unwinds dsDNA until it encounters a Chi (crossover hotspot instigator) sequence from the 3' direction. Cuts ssDNA a few nucleotides 3' to the Chi site. The properties and activities of the enzyme are changed at Chi. The Chi-altered holoenzyme produces a long 3'-ssDNA overhang and facilitates RecA-binding to the ssDNA for homologous DNA recombination and repair. Holoenzyme degrades any linearized DNA that is unable to undergo homologous recombination. In the holoenzyme this subunit recognizes the wild-type Chi sequence, and when added to isolated RecB increases its ATP-dependent helicase processivity.</text>
</comment>
<dbReference type="GO" id="GO:0008854">
    <property type="term" value="F:exodeoxyribonuclease V activity"/>
    <property type="evidence" value="ECO:0007669"/>
    <property type="project" value="InterPro"/>
</dbReference>
<dbReference type="InterPro" id="IPR011335">
    <property type="entry name" value="Restrct_endonuc-II-like"/>
</dbReference>
<keyword evidence="8 10" id="KW-0238">DNA-binding</keyword>
<dbReference type="GO" id="GO:0003678">
    <property type="term" value="F:DNA helicase activity"/>
    <property type="evidence" value="ECO:0007669"/>
    <property type="project" value="UniProtKB-UniRule"/>
</dbReference>
<evidence type="ECO:0000259" key="11">
    <source>
        <dbReference type="Pfam" id="PF17946"/>
    </source>
</evidence>
<evidence type="ECO:0000256" key="9">
    <source>
        <dbReference type="ARBA" id="ARBA00023204"/>
    </source>
</evidence>
<evidence type="ECO:0000256" key="2">
    <source>
        <dbReference type="ARBA" id="ARBA00022741"/>
    </source>
</evidence>
<keyword evidence="5 10" id="KW-0347">Helicase</keyword>
<evidence type="ECO:0000256" key="8">
    <source>
        <dbReference type="ARBA" id="ARBA00023125"/>
    </source>
</evidence>
<dbReference type="AlphaFoldDB" id="A0A1F6G591"/>
<proteinExistence type="inferred from homology"/>
<evidence type="ECO:0000256" key="1">
    <source>
        <dbReference type="ARBA" id="ARBA00022722"/>
    </source>
</evidence>
<evidence type="ECO:0000256" key="10">
    <source>
        <dbReference type="HAMAP-Rule" id="MF_01486"/>
    </source>
</evidence>
<keyword evidence="4 10" id="KW-0378">Hydrolase</keyword>
<dbReference type="NCBIfam" id="TIGR01450">
    <property type="entry name" value="recC"/>
    <property type="match status" value="1"/>
</dbReference>
<gene>
    <name evidence="10" type="primary">recC</name>
    <name evidence="12" type="ORF">A2527_13570</name>
</gene>
<protein>
    <recommendedName>
        <fullName evidence="10">RecBCD enzyme subunit RecC</fullName>
    </recommendedName>
    <alternativeName>
        <fullName evidence="10">Exonuclease V subunit RecC</fullName>
        <shortName evidence="10">ExoV subunit RecC</shortName>
    </alternativeName>
    <alternativeName>
        <fullName evidence="10">Helicase/nuclease RecBCD subunit RecC</fullName>
    </alternativeName>
</protein>
<dbReference type="InterPro" id="IPR027417">
    <property type="entry name" value="P-loop_NTPase"/>
</dbReference>
<keyword evidence="9 10" id="KW-0234">DNA repair</keyword>
<dbReference type="InterPro" id="IPR013986">
    <property type="entry name" value="DExx_box_DNA_helicase_dom_sf"/>
</dbReference>
<dbReference type="Proteomes" id="UP000178449">
    <property type="component" value="Unassembled WGS sequence"/>
</dbReference>
<dbReference type="InterPro" id="IPR006697">
    <property type="entry name" value="RecC"/>
</dbReference>
<dbReference type="PANTHER" id="PTHR30591">
    <property type="entry name" value="RECBCD ENZYME SUBUNIT RECC"/>
    <property type="match status" value="1"/>
</dbReference>
<evidence type="ECO:0000256" key="3">
    <source>
        <dbReference type="ARBA" id="ARBA00022763"/>
    </source>
</evidence>
<dbReference type="GO" id="GO:0009338">
    <property type="term" value="C:exodeoxyribonuclease V complex"/>
    <property type="evidence" value="ECO:0007669"/>
    <property type="project" value="InterPro"/>
</dbReference>
<evidence type="ECO:0000256" key="6">
    <source>
        <dbReference type="ARBA" id="ARBA00022839"/>
    </source>
</evidence>
<dbReference type="STRING" id="1817772.A2527_13570"/>
<dbReference type="GO" id="GO:0000724">
    <property type="term" value="P:double-strand break repair via homologous recombination"/>
    <property type="evidence" value="ECO:0007669"/>
    <property type="project" value="UniProtKB-UniRule"/>
</dbReference>
<sequence>MALRVFRSNQIEQLFLALAQELAQGPSDPLAPQWLVTQNPGMNKWLELKLADHLGIWAGGKVLFPKRLVEQIVGVGEHYQVESMALALFSQLSHLEGDPEFVVLSNYLKTASTPLDRWHLARKLADVYDQYLVYRPDWIRGFERATPPADETPEARWQRLLWVKLVAQLGPDHLVCMADRFFSQLSKGIHPTHLPEQISVFGLATLPPLFIDIFSALGDFAKLDLYQLCPTNEYWADQLNKKALLKQENRAAELKENFDLLYYESGNRLLSFLGRMGQEFQFLLEQKANYQEGPELFVFPKANSLLGQLQQDIYQLTNPEVTPPLAWLETENSLEVHRCAGALREVQVIKNRILATLNEDPSLSPADVLVLVSDLKIYAPLVPAVFGREPKIPYSLADQNLEEEVPLVALILEILALPEHRWSLSEVLGWLAKGGVGRRFGLDDHDLERARDLCLRAGIRWSKNETHRAELGQPSERSHTWAWGLDRVVLGYAMDDEETWEGILPLRGVEGLDYNFLGPLMEVLGFVSRLLDQAAVPKSLADWAQVLGRWANDLVAEDRAYELGLWQGLMSQLNQLELADTHLDRRSLADLLGRIGGNSSAARGFLSHGVTVCGMLPMRSIPFKVICMLGLGEDQFPAQRRPVSFDLATNWPRLGDRSKKEDDKYLFLEALLATRQRLILTYPGLGQTSNQTSPPSVVLLELLDYISLRYKNANRKPVEFPIQSHPRLAQSLKSFDPNFPLLANYSPIDFNAAQAAWGQLKVRSFFELPLSPPAPLQLNLADLIRFFRDPLAGFFRWGLGLTLEEPEAPLPDREPLELDPLEKHGLGDFILSTELGPEEIWARLEAEGKLPSGPAGRLWFDQAWRRYQPVLTAQAGYLAGQTVKPPVKGRITLGEVDLQGELGGLWDKGLVRASASKPHGGLLFKTWIEHLFVNALVGPTQTALFAAPEKGRRGIHLIASPDAKAILTDLTKLFLAGCRRPLPLFTKEAWVFAQSYLKNPEKVDFKWQGTHPPNTTPAYKKLYHNQDLLNDPLCQEVQEEFKALALRTFGPLLKAEGRR</sequence>
<dbReference type="Gene3D" id="3.40.50.10930">
    <property type="match status" value="1"/>
</dbReference>
<accession>A0A1F6G591</accession>
<dbReference type="Pfam" id="PF04257">
    <property type="entry name" value="Exonuc_V_gamma"/>
    <property type="match status" value="1"/>
</dbReference>
<evidence type="ECO:0000313" key="12">
    <source>
        <dbReference type="EMBL" id="OGG93271.1"/>
    </source>
</evidence>
<dbReference type="GO" id="GO:0003677">
    <property type="term" value="F:DNA binding"/>
    <property type="evidence" value="ECO:0007669"/>
    <property type="project" value="UniProtKB-UniRule"/>
</dbReference>
<dbReference type="EMBL" id="MFNE01000052">
    <property type="protein sequence ID" value="OGG93271.1"/>
    <property type="molecule type" value="Genomic_DNA"/>
</dbReference>
<dbReference type="Gene3D" id="1.10.10.160">
    <property type="match status" value="1"/>
</dbReference>
<feature type="domain" description="RecC C-terminal" evidence="11">
    <location>
        <begin position="777"/>
        <end position="995"/>
    </location>
</feature>
<keyword evidence="7 10" id="KW-0067">ATP-binding</keyword>
<keyword evidence="3 10" id="KW-0227">DNA damage</keyword>
<dbReference type="GO" id="GO:0005524">
    <property type="term" value="F:ATP binding"/>
    <property type="evidence" value="ECO:0007669"/>
    <property type="project" value="UniProtKB-UniRule"/>
</dbReference>
<organism evidence="12 13">
    <name type="scientific">Candidatus Lambdaproteobacteria bacterium RIFOXYD2_FULL_50_16</name>
    <dbReference type="NCBI Taxonomy" id="1817772"/>
    <lineage>
        <taxon>Bacteria</taxon>
        <taxon>Pseudomonadati</taxon>
        <taxon>Pseudomonadota</taxon>
        <taxon>Candidatus Lambdaproteobacteria</taxon>
    </lineage>
</organism>
<dbReference type="HAMAP" id="MF_01486">
    <property type="entry name" value="RecC"/>
    <property type="match status" value="1"/>
</dbReference>
<reference evidence="12 13" key="1">
    <citation type="journal article" date="2016" name="Nat. Commun.">
        <title>Thousands of microbial genomes shed light on interconnected biogeochemical processes in an aquifer system.</title>
        <authorList>
            <person name="Anantharaman K."/>
            <person name="Brown C.T."/>
            <person name="Hug L.A."/>
            <person name="Sharon I."/>
            <person name="Castelle C.J."/>
            <person name="Probst A.J."/>
            <person name="Thomas B.C."/>
            <person name="Singh A."/>
            <person name="Wilkins M.J."/>
            <person name="Karaoz U."/>
            <person name="Brodie E.L."/>
            <person name="Williams K.H."/>
            <person name="Hubbard S.S."/>
            <person name="Banfield J.F."/>
        </authorList>
    </citation>
    <scope>NUCLEOTIDE SEQUENCE [LARGE SCALE GENOMIC DNA]</scope>
</reference>
<dbReference type="Gene3D" id="1.10.486.10">
    <property type="entry name" value="PCRA, domain 4"/>
    <property type="match status" value="1"/>
</dbReference>
<dbReference type="Gene3D" id="1.10.10.990">
    <property type="match status" value="1"/>
</dbReference>
<dbReference type="SUPFAM" id="SSF52980">
    <property type="entry name" value="Restriction endonuclease-like"/>
    <property type="match status" value="1"/>
</dbReference>